<reference evidence="3" key="1">
    <citation type="submission" date="2022-10" db="EMBL/GenBank/DDBJ databases">
        <title>Genome assembly of Pristionchus species.</title>
        <authorList>
            <person name="Yoshida K."/>
            <person name="Sommer R.J."/>
        </authorList>
    </citation>
    <scope>NUCLEOTIDE SEQUENCE [LARGE SCALE GENOMIC DNA]</scope>
    <source>
        <strain evidence="3">RS5460</strain>
    </source>
</reference>
<evidence type="ECO:0000313" key="3">
    <source>
        <dbReference type="Proteomes" id="UP001328107"/>
    </source>
</evidence>
<evidence type="ECO:0000259" key="1">
    <source>
        <dbReference type="Pfam" id="PF12937"/>
    </source>
</evidence>
<accession>A0AAN4Z317</accession>
<name>A0AAN4Z317_9BILA</name>
<dbReference type="Pfam" id="PF12937">
    <property type="entry name" value="F-box-like"/>
    <property type="match status" value="1"/>
</dbReference>
<protein>
    <recommendedName>
        <fullName evidence="1">F-box domain-containing protein</fullName>
    </recommendedName>
</protein>
<dbReference type="Proteomes" id="UP001328107">
    <property type="component" value="Unassembled WGS sequence"/>
</dbReference>
<keyword evidence="3" id="KW-1185">Reference proteome</keyword>
<dbReference type="EMBL" id="BTRK01000001">
    <property type="protein sequence ID" value="GMR30340.1"/>
    <property type="molecule type" value="Genomic_DNA"/>
</dbReference>
<dbReference type="SUPFAM" id="SSF81383">
    <property type="entry name" value="F-box domain"/>
    <property type="match status" value="1"/>
</dbReference>
<dbReference type="InterPro" id="IPR036047">
    <property type="entry name" value="F-box-like_dom_sf"/>
</dbReference>
<sequence>MFHDPGINITQLPVMEQMRQMTFNRPSTQIGNYNQVNVYGLYGDQCPILGLPNELISAIFSLLPPKDRLRARVNKRLNAIEAKSK</sequence>
<proteinExistence type="predicted"/>
<dbReference type="CDD" id="cd09917">
    <property type="entry name" value="F-box_SF"/>
    <property type="match status" value="1"/>
</dbReference>
<evidence type="ECO:0000313" key="2">
    <source>
        <dbReference type="EMBL" id="GMR30340.1"/>
    </source>
</evidence>
<comment type="caution">
    <text evidence="2">The sequence shown here is derived from an EMBL/GenBank/DDBJ whole genome shotgun (WGS) entry which is preliminary data.</text>
</comment>
<gene>
    <name evidence="2" type="ORF">PMAYCL1PPCAC_00535</name>
</gene>
<dbReference type="InterPro" id="IPR001810">
    <property type="entry name" value="F-box_dom"/>
</dbReference>
<organism evidence="2 3">
    <name type="scientific">Pristionchus mayeri</name>
    <dbReference type="NCBI Taxonomy" id="1317129"/>
    <lineage>
        <taxon>Eukaryota</taxon>
        <taxon>Metazoa</taxon>
        <taxon>Ecdysozoa</taxon>
        <taxon>Nematoda</taxon>
        <taxon>Chromadorea</taxon>
        <taxon>Rhabditida</taxon>
        <taxon>Rhabditina</taxon>
        <taxon>Diplogasteromorpha</taxon>
        <taxon>Diplogasteroidea</taxon>
        <taxon>Neodiplogasteridae</taxon>
        <taxon>Pristionchus</taxon>
    </lineage>
</organism>
<dbReference type="AlphaFoldDB" id="A0AAN4Z317"/>
<feature type="domain" description="F-box" evidence="1">
    <location>
        <begin position="49"/>
        <end position="80"/>
    </location>
</feature>